<dbReference type="GeneID" id="28825488"/>
<gene>
    <name evidence="2" type="ORF">LY89DRAFT_688730</name>
</gene>
<accession>A0A194WU54</accession>
<proteinExistence type="predicted"/>
<protein>
    <submittedName>
        <fullName evidence="2">Uncharacterized protein</fullName>
    </submittedName>
</protein>
<dbReference type="OrthoDB" id="3504860at2759"/>
<feature type="region of interest" description="Disordered" evidence="1">
    <location>
        <begin position="46"/>
        <end position="99"/>
    </location>
</feature>
<dbReference type="RefSeq" id="XP_018065846.1">
    <property type="nucleotide sequence ID" value="XM_018215762.1"/>
</dbReference>
<dbReference type="AlphaFoldDB" id="A0A194WU54"/>
<keyword evidence="3" id="KW-1185">Reference proteome</keyword>
<evidence type="ECO:0000313" key="3">
    <source>
        <dbReference type="Proteomes" id="UP000070700"/>
    </source>
</evidence>
<evidence type="ECO:0000256" key="1">
    <source>
        <dbReference type="SAM" id="MobiDB-lite"/>
    </source>
</evidence>
<dbReference type="Proteomes" id="UP000070700">
    <property type="component" value="Unassembled WGS sequence"/>
</dbReference>
<organism evidence="2 3">
    <name type="scientific">Mollisia scopiformis</name>
    <name type="common">Conifer needle endophyte fungus</name>
    <name type="synonym">Phialocephala scopiformis</name>
    <dbReference type="NCBI Taxonomy" id="149040"/>
    <lineage>
        <taxon>Eukaryota</taxon>
        <taxon>Fungi</taxon>
        <taxon>Dikarya</taxon>
        <taxon>Ascomycota</taxon>
        <taxon>Pezizomycotina</taxon>
        <taxon>Leotiomycetes</taxon>
        <taxon>Helotiales</taxon>
        <taxon>Mollisiaceae</taxon>
        <taxon>Mollisia</taxon>
    </lineage>
</organism>
<reference evidence="2 3" key="1">
    <citation type="submission" date="2015-10" db="EMBL/GenBank/DDBJ databases">
        <title>Full genome of DAOMC 229536 Phialocephala scopiformis, a fungal endophyte of spruce producing the potent anti-insectan compound rugulosin.</title>
        <authorList>
            <consortium name="DOE Joint Genome Institute"/>
            <person name="Walker A.K."/>
            <person name="Frasz S.L."/>
            <person name="Seifert K.A."/>
            <person name="Miller J.D."/>
            <person name="Mondo S.J."/>
            <person name="Labutti K."/>
            <person name="Lipzen A."/>
            <person name="Dockter R."/>
            <person name="Kennedy M."/>
            <person name="Grigoriev I.V."/>
            <person name="Spatafora J.W."/>
        </authorList>
    </citation>
    <scope>NUCLEOTIDE SEQUENCE [LARGE SCALE GENOMIC DNA]</scope>
    <source>
        <strain evidence="2 3">CBS 120377</strain>
    </source>
</reference>
<sequence>MDSEYRLNFGRHKGKTLSSVPSSFIDWLHEDNVAAKRPELKRALQLLSNPSRQTPQKRLHSSLADEDTPSKKAKNERDAPQLTPSSENKENDLDKQEEKEDKTYVIHFGKYKGEKLSNVPSGYLMLWMNKGTSNPFMNTPKSKAAWERYWKDYSPTSPALVEALRKSGWTPPALHSAPAKFRDDNSDPLWVAEFHARKTFSVIQGYLDTLPVVNKNDNRKGRYWLYHIWDLVRFTKSEAYADTALYKFKQQHHEWIEDRWAGMGLGACLV</sequence>
<dbReference type="KEGG" id="psco:LY89DRAFT_688730"/>
<evidence type="ECO:0000313" key="2">
    <source>
        <dbReference type="EMBL" id="KUJ11491.1"/>
    </source>
</evidence>
<name>A0A194WU54_MOLSC</name>
<feature type="compositionally biased region" description="Basic and acidic residues" evidence="1">
    <location>
        <begin position="68"/>
        <end position="79"/>
    </location>
</feature>
<dbReference type="EMBL" id="KQ947426">
    <property type="protein sequence ID" value="KUJ11491.1"/>
    <property type="molecule type" value="Genomic_DNA"/>
</dbReference>
<dbReference type="InParanoid" id="A0A194WU54"/>
<feature type="compositionally biased region" description="Basic and acidic residues" evidence="1">
    <location>
        <begin position="87"/>
        <end position="99"/>
    </location>
</feature>